<sequence length="365" mass="41496">MKIRAFRRFCCFWGQPRRRRGPNDQRLNGQRRGWSGQGSSDRGLSGQGLNDQNPFIPPNYGIYGAIIQSSGQGLNYQNPFTSPNYGIDSAKVQSSSQGYPSIDSTKMQSSGQGYPINSTKIQSFPLNNGFGSTQVQEFMVLDMYDVTVVCDNLLDTFLWLEKFVEVAYGHVIGWDNNRQMGRSEIMRPDIDTFDAERTKKVFGTQLRCLMISIKELEIPSDEKLRWLQENFQPQFYKWVDASGIEVGNKLTLDLAELLVSINKVLKGERKIEFLTNLSKRTSAAINNMSDVQLSKVVSDTISGYQDLVDSEIYKAESLQGQHSTEQTIANKFSFLTGNVDKGKKKLDLIEQDYIRYLRNFQQNLC</sequence>
<proteinExistence type="predicted"/>
<organism evidence="2 3">
    <name type="scientific">Glomus cerebriforme</name>
    <dbReference type="NCBI Taxonomy" id="658196"/>
    <lineage>
        <taxon>Eukaryota</taxon>
        <taxon>Fungi</taxon>
        <taxon>Fungi incertae sedis</taxon>
        <taxon>Mucoromycota</taxon>
        <taxon>Glomeromycotina</taxon>
        <taxon>Glomeromycetes</taxon>
        <taxon>Glomerales</taxon>
        <taxon>Glomeraceae</taxon>
        <taxon>Glomus</taxon>
    </lineage>
</organism>
<evidence type="ECO:0000256" key="1">
    <source>
        <dbReference type="SAM" id="MobiDB-lite"/>
    </source>
</evidence>
<evidence type="ECO:0000313" key="2">
    <source>
        <dbReference type="EMBL" id="RIA98874.1"/>
    </source>
</evidence>
<dbReference type="AlphaFoldDB" id="A0A397TVH5"/>
<dbReference type="EMBL" id="QKYT01000010">
    <property type="protein sequence ID" value="RIA98874.1"/>
    <property type="molecule type" value="Genomic_DNA"/>
</dbReference>
<evidence type="ECO:0000313" key="3">
    <source>
        <dbReference type="Proteomes" id="UP000265703"/>
    </source>
</evidence>
<reference evidence="2 3" key="1">
    <citation type="submission" date="2018-06" db="EMBL/GenBank/DDBJ databases">
        <title>Comparative genomics reveals the genomic features of Rhizophagus irregularis, R. cerebriforme, R. diaphanum and Gigaspora rosea, and their symbiotic lifestyle signature.</title>
        <authorList>
            <person name="Morin E."/>
            <person name="San Clemente H."/>
            <person name="Chen E.C.H."/>
            <person name="De La Providencia I."/>
            <person name="Hainaut M."/>
            <person name="Kuo A."/>
            <person name="Kohler A."/>
            <person name="Murat C."/>
            <person name="Tang N."/>
            <person name="Roy S."/>
            <person name="Loubradou J."/>
            <person name="Henrissat B."/>
            <person name="Grigoriev I.V."/>
            <person name="Corradi N."/>
            <person name="Roux C."/>
            <person name="Martin F.M."/>
        </authorList>
    </citation>
    <scope>NUCLEOTIDE SEQUENCE [LARGE SCALE GENOMIC DNA]</scope>
    <source>
        <strain evidence="2 3">DAOM 227022</strain>
    </source>
</reference>
<protein>
    <submittedName>
        <fullName evidence="2">Uncharacterized protein</fullName>
    </submittedName>
</protein>
<accession>A0A397TVH5</accession>
<dbReference type="Proteomes" id="UP000265703">
    <property type="component" value="Unassembled WGS sequence"/>
</dbReference>
<feature type="compositionally biased region" description="Low complexity" evidence="1">
    <location>
        <begin position="30"/>
        <end position="43"/>
    </location>
</feature>
<dbReference type="OrthoDB" id="2370142at2759"/>
<gene>
    <name evidence="2" type="ORF">C1645_748658</name>
</gene>
<keyword evidence="3" id="KW-1185">Reference proteome</keyword>
<name>A0A397TVH5_9GLOM</name>
<feature type="region of interest" description="Disordered" evidence="1">
    <location>
        <begin position="17"/>
        <end position="52"/>
    </location>
</feature>
<comment type="caution">
    <text evidence="2">The sequence shown here is derived from an EMBL/GenBank/DDBJ whole genome shotgun (WGS) entry which is preliminary data.</text>
</comment>